<reference evidence="3 4" key="1">
    <citation type="submission" date="2021-03" db="EMBL/GenBank/DDBJ databases">
        <authorList>
            <person name="Peeters C."/>
        </authorList>
    </citation>
    <scope>NUCLEOTIDE SEQUENCE [LARGE SCALE GENOMIC DNA]</scope>
    <source>
        <strain evidence="3 4">LMG 26411</strain>
    </source>
</reference>
<keyword evidence="3" id="KW-0808">Transferase</keyword>
<dbReference type="InterPro" id="IPR025877">
    <property type="entry name" value="MobA-like_NTP_Trfase"/>
</dbReference>
<dbReference type="Pfam" id="PF12804">
    <property type="entry name" value="NTP_transf_3"/>
    <property type="match status" value="1"/>
</dbReference>
<proteinExistence type="predicted"/>
<dbReference type="Proteomes" id="UP000672657">
    <property type="component" value="Unassembled WGS sequence"/>
</dbReference>
<feature type="domain" description="MobA-like NTP transferase" evidence="2">
    <location>
        <begin position="18"/>
        <end position="181"/>
    </location>
</feature>
<evidence type="ECO:0000256" key="1">
    <source>
        <dbReference type="ARBA" id="ARBA00022842"/>
    </source>
</evidence>
<dbReference type="CDD" id="cd04182">
    <property type="entry name" value="GT_2_like_f"/>
    <property type="match status" value="1"/>
</dbReference>
<dbReference type="EMBL" id="CAJPVI010000017">
    <property type="protein sequence ID" value="CAG2146914.1"/>
    <property type="molecule type" value="Genomic_DNA"/>
</dbReference>
<evidence type="ECO:0000313" key="3">
    <source>
        <dbReference type="EMBL" id="CAG2146914.1"/>
    </source>
</evidence>
<sequence>MSPDDATAAPPAPPVFSAVLLAAGLSTRMGGPHKLLMEIGGEPVVRRTAAALIDAGPAEIVVVTGHNREALHAVLHGLPLRFRFNPRYGDGQMTSVAAGVASLSLPCDMVLVCLADQVLLTSADYLEVVHAFAARTHGSIVVPRHAGQRGNPVAFAAWHAPQVIGGHVNPGCRRLIADHPDEVFVHEAAHARFTTDLDTPDDFARISAMFASAPAPCHSG</sequence>
<evidence type="ECO:0000313" key="4">
    <source>
        <dbReference type="Proteomes" id="UP000672657"/>
    </source>
</evidence>
<dbReference type="SUPFAM" id="SSF53448">
    <property type="entry name" value="Nucleotide-diphospho-sugar transferases"/>
    <property type="match status" value="1"/>
</dbReference>
<name>A0ABN7Q1N4_9BURK</name>
<dbReference type="PANTHER" id="PTHR43777">
    <property type="entry name" value="MOLYBDENUM COFACTOR CYTIDYLYLTRANSFERASE"/>
    <property type="match status" value="1"/>
</dbReference>
<dbReference type="Gene3D" id="3.90.550.10">
    <property type="entry name" value="Spore Coat Polysaccharide Biosynthesis Protein SpsA, Chain A"/>
    <property type="match status" value="1"/>
</dbReference>
<dbReference type="PANTHER" id="PTHR43777:SF1">
    <property type="entry name" value="MOLYBDENUM COFACTOR CYTIDYLYLTRANSFERASE"/>
    <property type="match status" value="1"/>
</dbReference>
<keyword evidence="3" id="KW-0548">Nucleotidyltransferase</keyword>
<protein>
    <submittedName>
        <fullName evidence="3">Molybdenum cofactor guanylyltransferase</fullName>
        <ecNumber evidence="3">2.7.7.77</ecNumber>
    </submittedName>
</protein>
<comment type="caution">
    <text evidence="3">The sequence shown here is derived from an EMBL/GenBank/DDBJ whole genome shotgun (WGS) entry which is preliminary data.</text>
</comment>
<dbReference type="GO" id="GO:0061603">
    <property type="term" value="F:molybdenum cofactor guanylyltransferase activity"/>
    <property type="evidence" value="ECO:0007669"/>
    <property type="project" value="UniProtKB-EC"/>
</dbReference>
<dbReference type="InterPro" id="IPR029044">
    <property type="entry name" value="Nucleotide-diphossugar_trans"/>
</dbReference>
<evidence type="ECO:0000259" key="2">
    <source>
        <dbReference type="Pfam" id="PF12804"/>
    </source>
</evidence>
<keyword evidence="1" id="KW-0460">Magnesium</keyword>
<dbReference type="RefSeq" id="WP_211954082.1">
    <property type="nucleotide sequence ID" value="NZ_CAJPVI010000017.1"/>
</dbReference>
<accession>A0ABN7Q1N4</accession>
<organism evidence="3 4">
    <name type="scientific">Cupriavidus numazuensis</name>
    <dbReference type="NCBI Taxonomy" id="221992"/>
    <lineage>
        <taxon>Bacteria</taxon>
        <taxon>Pseudomonadati</taxon>
        <taxon>Pseudomonadota</taxon>
        <taxon>Betaproteobacteria</taxon>
        <taxon>Burkholderiales</taxon>
        <taxon>Burkholderiaceae</taxon>
        <taxon>Cupriavidus</taxon>
    </lineage>
</organism>
<gene>
    <name evidence="3" type="primary">mobA_2</name>
    <name evidence="3" type="ORF">LMG26411_03032</name>
</gene>
<keyword evidence="4" id="KW-1185">Reference proteome</keyword>
<dbReference type="EC" id="2.7.7.77" evidence="3"/>